<dbReference type="InterPro" id="IPR001647">
    <property type="entry name" value="HTH_TetR"/>
</dbReference>
<evidence type="ECO:0000313" key="3">
    <source>
        <dbReference type="EMBL" id="TYQ01860.1"/>
    </source>
</evidence>
<dbReference type="Gene3D" id="1.10.357.10">
    <property type="entry name" value="Tetracycline Repressor, domain 2"/>
    <property type="match status" value="1"/>
</dbReference>
<proteinExistence type="predicted"/>
<dbReference type="InterPro" id="IPR009057">
    <property type="entry name" value="Homeodomain-like_sf"/>
</dbReference>
<keyword evidence="1" id="KW-0238">DNA-binding</keyword>
<dbReference type="SUPFAM" id="SSF46689">
    <property type="entry name" value="Homeodomain-like"/>
    <property type="match status" value="1"/>
</dbReference>
<evidence type="ECO:0000259" key="2">
    <source>
        <dbReference type="Pfam" id="PF00440"/>
    </source>
</evidence>
<feature type="domain" description="HTH tetR-type" evidence="2">
    <location>
        <begin position="2"/>
        <end position="48"/>
    </location>
</feature>
<name>A0A652YKC3_NOCGL</name>
<organism evidence="3">
    <name type="scientific">Nocardia globerula</name>
    <dbReference type="NCBI Taxonomy" id="1818"/>
    <lineage>
        <taxon>Bacteria</taxon>
        <taxon>Bacillati</taxon>
        <taxon>Actinomycetota</taxon>
        <taxon>Actinomycetes</taxon>
        <taxon>Mycobacteriales</taxon>
        <taxon>Nocardiaceae</taxon>
        <taxon>Nocardia</taxon>
    </lineage>
</organism>
<comment type="caution">
    <text evidence="3">The sequence shown here is derived from an EMBL/GenBank/DDBJ whole genome shotgun (WGS) entry which is preliminary data.</text>
</comment>
<accession>A0A652YKC3</accession>
<reference evidence="3" key="1">
    <citation type="submission" date="2019-07" db="EMBL/GenBank/DDBJ databases">
        <title>Genomic Encyclopedia of Type Strains, Phase IV (KMG-IV): sequencing the most valuable type-strain genomes for metagenomic binning, comparative biology and taxonomic classification.</title>
        <authorList>
            <person name="Goeker M."/>
        </authorList>
    </citation>
    <scope>NUCLEOTIDE SEQUENCE</scope>
    <source>
        <strain evidence="3">DSM 44596</strain>
    </source>
</reference>
<dbReference type="AlphaFoldDB" id="A0A652YKC3"/>
<gene>
    <name evidence="3" type="ORF">FNL38_107282</name>
</gene>
<sequence length="198" mass="21450">MVDVAERLLGTQGVDALSMRDVANIAGQRNTSAVQYHFGGRDQLLIEVFRRRMVAIAEDRRAFLATIDAAGRGRELRALVEVSIVPFASSVSRSVDGANYAEFIVRLLPTVDYFGSDLDSPGNVNREIHQRLVSSLTHLTENQAAERVEMMFTMAFSAIALHLKRGALGIGSASATFDDYVEHVLVVAVAALSAGQSV</sequence>
<evidence type="ECO:0000256" key="1">
    <source>
        <dbReference type="ARBA" id="ARBA00023125"/>
    </source>
</evidence>
<dbReference type="GO" id="GO:0003677">
    <property type="term" value="F:DNA binding"/>
    <property type="evidence" value="ECO:0007669"/>
    <property type="project" value="UniProtKB-KW"/>
</dbReference>
<dbReference type="EMBL" id="VNIQ01000007">
    <property type="protein sequence ID" value="TYQ01860.1"/>
    <property type="molecule type" value="Genomic_DNA"/>
</dbReference>
<protein>
    <submittedName>
        <fullName evidence="3">TetR family transcriptional regulator</fullName>
    </submittedName>
</protein>
<dbReference type="Pfam" id="PF00440">
    <property type="entry name" value="TetR_N"/>
    <property type="match status" value="1"/>
</dbReference>